<dbReference type="AlphaFoldDB" id="A0A8H4VXB3"/>
<dbReference type="Pfam" id="PF03663">
    <property type="entry name" value="Glyco_hydro_76"/>
    <property type="match status" value="1"/>
</dbReference>
<dbReference type="EMBL" id="JAAMPI010001221">
    <property type="protein sequence ID" value="KAF4626113.1"/>
    <property type="molecule type" value="Genomic_DNA"/>
</dbReference>
<evidence type="ECO:0000256" key="5">
    <source>
        <dbReference type="ARBA" id="ARBA00022729"/>
    </source>
</evidence>
<proteinExistence type="inferred from homology"/>
<evidence type="ECO:0000256" key="7">
    <source>
        <dbReference type="ARBA" id="ARBA00023136"/>
    </source>
</evidence>
<dbReference type="GO" id="GO:0012505">
    <property type="term" value="C:endomembrane system"/>
    <property type="evidence" value="ECO:0007669"/>
    <property type="project" value="UniProtKB-SubCell"/>
</dbReference>
<dbReference type="InterPro" id="IPR014480">
    <property type="entry name" value="Mannan-1_6-alpha_mannosidase"/>
</dbReference>
<dbReference type="GO" id="GO:0009272">
    <property type="term" value="P:fungal-type cell wall biogenesis"/>
    <property type="evidence" value="ECO:0007669"/>
    <property type="project" value="TreeGrafter"/>
</dbReference>
<dbReference type="PANTHER" id="PTHR12145">
    <property type="entry name" value="MANNAN ENDO-1,6-ALPHA-MANNOSIDASE DCW1"/>
    <property type="match status" value="1"/>
</dbReference>
<dbReference type="EC" id="3.2.1.101" evidence="4 10"/>
<feature type="region of interest" description="Disordered" evidence="11">
    <location>
        <begin position="373"/>
        <end position="395"/>
    </location>
</feature>
<evidence type="ECO:0000256" key="11">
    <source>
        <dbReference type="SAM" id="MobiDB-lite"/>
    </source>
</evidence>
<accession>A0A8H4VXB3</accession>
<evidence type="ECO:0000256" key="2">
    <source>
        <dbReference type="ARBA" id="ARBA00004308"/>
    </source>
</evidence>
<dbReference type="Gene3D" id="1.50.10.20">
    <property type="match status" value="1"/>
</dbReference>
<evidence type="ECO:0000256" key="3">
    <source>
        <dbReference type="ARBA" id="ARBA00009699"/>
    </source>
</evidence>
<evidence type="ECO:0000256" key="4">
    <source>
        <dbReference type="ARBA" id="ARBA00012350"/>
    </source>
</evidence>
<dbReference type="GO" id="GO:0016052">
    <property type="term" value="P:carbohydrate catabolic process"/>
    <property type="evidence" value="ECO:0007669"/>
    <property type="project" value="InterPro"/>
</dbReference>
<sequence>MSSEIQSSIKAAASTLATGLISNYNGYLPGNTPGLLSSPYYWWEAGVMFDTLIQYFHLTGDSQYNGMVSEALQFQQGPNADFMPSNQTKTEGNDDQGIWALAAMSAAEAQLPGPPGKTWVALAEAVFNEQVARWDYGTCGGGLRWQIYTFNTGYTYKNSISSGLFFQLASRLARYTGNSTYSDWATTSFNWTTSSGLIDTEWNVFDGADVSTNCSAINHLQWSYVAGTFITGAAHMYNITTGSTQATWKSSLDGLLNTTLSVFFPSGIATEILCESIAACTVDEKGLKGMLGRWLADTIQMAPYTSSLIAPKLQSSAQAAAKACTGTGDGCSFVWSGSNSATGNATGGVGEQLDALSYVQGLLVGSASVPITSSTASGSNSSSSSTTTSGTASSSTVPVHSAAAAINMDSESLGVGLFAGFLLVEMAWLLL</sequence>
<evidence type="ECO:0000256" key="6">
    <source>
        <dbReference type="ARBA" id="ARBA00022801"/>
    </source>
</evidence>
<dbReference type="InterPro" id="IPR005198">
    <property type="entry name" value="Glyco_hydro_76"/>
</dbReference>
<dbReference type="OrthoDB" id="4187847at2759"/>
<dbReference type="InterPro" id="IPR008928">
    <property type="entry name" value="6-hairpin_glycosidase_sf"/>
</dbReference>
<comment type="similarity">
    <text evidence="3 10">Belongs to the glycosyl hydrolase 76 family.</text>
</comment>
<keyword evidence="9 10" id="KW-0326">Glycosidase</keyword>
<evidence type="ECO:0000256" key="1">
    <source>
        <dbReference type="ARBA" id="ARBA00001452"/>
    </source>
</evidence>
<gene>
    <name evidence="12" type="ORF">G7Y89_g12044</name>
</gene>
<comment type="catalytic activity">
    <reaction evidence="1 10">
        <text>Random hydrolysis of (1-&gt;6)-alpha-D-mannosidic linkages in unbranched (1-&gt;6)-mannans.</text>
        <dbReference type="EC" id="3.2.1.101"/>
    </reaction>
</comment>
<comment type="subcellular location">
    <subcellularLocation>
        <location evidence="2">Endomembrane system</location>
    </subcellularLocation>
</comment>
<keyword evidence="7" id="KW-0472">Membrane</keyword>
<keyword evidence="8" id="KW-0325">Glycoprotein</keyword>
<dbReference type="PIRSF" id="PIRSF016302">
    <property type="entry name" value="Man_a_manosd"/>
    <property type="match status" value="1"/>
</dbReference>
<organism evidence="12 13">
    <name type="scientific">Cudoniella acicularis</name>
    <dbReference type="NCBI Taxonomy" id="354080"/>
    <lineage>
        <taxon>Eukaryota</taxon>
        <taxon>Fungi</taxon>
        <taxon>Dikarya</taxon>
        <taxon>Ascomycota</taxon>
        <taxon>Pezizomycotina</taxon>
        <taxon>Leotiomycetes</taxon>
        <taxon>Helotiales</taxon>
        <taxon>Tricladiaceae</taxon>
        <taxon>Cudoniella</taxon>
    </lineage>
</organism>
<dbReference type="Proteomes" id="UP000566819">
    <property type="component" value="Unassembled WGS sequence"/>
</dbReference>
<dbReference type="PANTHER" id="PTHR12145:SF41">
    <property type="entry name" value="MANNAN ENDO-1,6-ALPHA-MANNOSIDASE"/>
    <property type="match status" value="1"/>
</dbReference>
<evidence type="ECO:0000313" key="12">
    <source>
        <dbReference type="EMBL" id="KAF4626113.1"/>
    </source>
</evidence>
<evidence type="ECO:0000256" key="10">
    <source>
        <dbReference type="PIRNR" id="PIRNR016302"/>
    </source>
</evidence>
<evidence type="ECO:0000256" key="9">
    <source>
        <dbReference type="ARBA" id="ARBA00023295"/>
    </source>
</evidence>
<protein>
    <recommendedName>
        <fullName evidence="4 10">Mannan endo-1,6-alpha-mannosidase</fullName>
        <ecNumber evidence="4 10">3.2.1.101</ecNumber>
    </recommendedName>
</protein>
<evidence type="ECO:0000313" key="13">
    <source>
        <dbReference type="Proteomes" id="UP000566819"/>
    </source>
</evidence>
<name>A0A8H4VXB3_9HELO</name>
<dbReference type="GO" id="GO:0008496">
    <property type="term" value="F:mannan endo-1,6-alpha-mannosidase activity"/>
    <property type="evidence" value="ECO:0007669"/>
    <property type="project" value="UniProtKB-UniRule"/>
</dbReference>
<keyword evidence="5" id="KW-0732">Signal</keyword>
<keyword evidence="13" id="KW-1185">Reference proteome</keyword>
<keyword evidence="6 10" id="KW-0378">Hydrolase</keyword>
<reference evidence="12 13" key="1">
    <citation type="submission" date="2020-03" db="EMBL/GenBank/DDBJ databases">
        <title>Draft Genome Sequence of Cudoniella acicularis.</title>
        <authorList>
            <person name="Buettner E."/>
            <person name="Kellner H."/>
        </authorList>
    </citation>
    <scope>NUCLEOTIDE SEQUENCE [LARGE SCALE GENOMIC DNA]</scope>
    <source>
        <strain evidence="12 13">DSM 108380</strain>
    </source>
</reference>
<dbReference type="FunFam" id="1.50.10.20:FF:000006">
    <property type="entry name" value="Mannan endo-1,6-alpha-mannosidase"/>
    <property type="match status" value="1"/>
</dbReference>
<dbReference type="SUPFAM" id="SSF48208">
    <property type="entry name" value="Six-hairpin glycosidases"/>
    <property type="match status" value="1"/>
</dbReference>
<comment type="caution">
    <text evidence="12">The sequence shown here is derived from an EMBL/GenBank/DDBJ whole genome shotgun (WGS) entry which is preliminary data.</text>
</comment>
<evidence type="ECO:0000256" key="8">
    <source>
        <dbReference type="ARBA" id="ARBA00023180"/>
    </source>
</evidence>